<reference evidence="7" key="1">
    <citation type="journal article" date="2019" name="Nat. Commun.">
        <title>The genome of broomcorn millet.</title>
        <authorList>
            <person name="Zou C."/>
            <person name="Miki D."/>
            <person name="Li D."/>
            <person name="Tang Q."/>
            <person name="Xiao L."/>
            <person name="Rajput S."/>
            <person name="Deng P."/>
            <person name="Jia W."/>
            <person name="Huang R."/>
            <person name="Zhang M."/>
            <person name="Sun Y."/>
            <person name="Hu J."/>
            <person name="Fu X."/>
            <person name="Schnable P.S."/>
            <person name="Li F."/>
            <person name="Zhang H."/>
            <person name="Feng B."/>
            <person name="Zhu X."/>
            <person name="Liu R."/>
            <person name="Schnable J.C."/>
            <person name="Zhu J.-K."/>
            <person name="Zhang H."/>
        </authorList>
    </citation>
    <scope>NUCLEOTIDE SEQUENCE [LARGE SCALE GENOMIC DNA]</scope>
</reference>
<evidence type="ECO:0000256" key="4">
    <source>
        <dbReference type="SAM" id="MobiDB-lite"/>
    </source>
</evidence>
<dbReference type="NCBIfam" id="TIGR00756">
    <property type="entry name" value="PPR"/>
    <property type="match status" value="3"/>
</dbReference>
<comment type="caution">
    <text evidence="6">The sequence shown here is derived from an EMBL/GenBank/DDBJ whole genome shotgun (WGS) entry which is preliminary data.</text>
</comment>
<evidence type="ECO:0000259" key="5">
    <source>
        <dbReference type="Pfam" id="PF14432"/>
    </source>
</evidence>
<feature type="region of interest" description="Disordered" evidence="4">
    <location>
        <begin position="565"/>
        <end position="622"/>
    </location>
</feature>
<evidence type="ECO:0000256" key="2">
    <source>
        <dbReference type="ARBA" id="ARBA00022946"/>
    </source>
</evidence>
<feature type="repeat" description="PPR" evidence="3">
    <location>
        <begin position="303"/>
        <end position="337"/>
    </location>
</feature>
<proteinExistence type="predicted"/>
<dbReference type="STRING" id="4540.A0A3L6SZ78"/>
<dbReference type="PANTHER" id="PTHR47926">
    <property type="entry name" value="PENTATRICOPEPTIDE REPEAT-CONTAINING PROTEIN"/>
    <property type="match status" value="1"/>
</dbReference>
<dbReference type="FunFam" id="1.25.40.10:FF:001140">
    <property type="entry name" value="Pentatricopeptide repeat-containing protein mitochondrial"/>
    <property type="match status" value="1"/>
</dbReference>
<dbReference type="Gene3D" id="1.25.40.10">
    <property type="entry name" value="Tetratricopeptide repeat domain"/>
    <property type="match status" value="3"/>
</dbReference>
<feature type="repeat" description="PPR" evidence="3">
    <location>
        <begin position="170"/>
        <end position="204"/>
    </location>
</feature>
<dbReference type="EMBL" id="PQIB02000003">
    <property type="protein sequence ID" value="RLN29673.1"/>
    <property type="molecule type" value="Genomic_DNA"/>
</dbReference>
<evidence type="ECO:0000313" key="6">
    <source>
        <dbReference type="EMBL" id="RLN29673.1"/>
    </source>
</evidence>
<dbReference type="InterPro" id="IPR046960">
    <property type="entry name" value="PPR_At4g14850-like_plant"/>
</dbReference>
<keyword evidence="7" id="KW-1185">Reference proteome</keyword>
<dbReference type="FunFam" id="1.25.40.10:FF:000592">
    <property type="entry name" value="Pentatricopeptide repeat-containing protein mitochondrial"/>
    <property type="match status" value="1"/>
</dbReference>
<feature type="domain" description="DYW" evidence="5">
    <location>
        <begin position="401"/>
        <end position="476"/>
    </location>
</feature>
<dbReference type="FunFam" id="1.25.40.10:FF:000285">
    <property type="entry name" value="Pentatricopeptide repeat-containing protein, chloroplastic"/>
    <property type="match status" value="1"/>
</dbReference>
<dbReference type="GO" id="GO:0008270">
    <property type="term" value="F:zinc ion binding"/>
    <property type="evidence" value="ECO:0007669"/>
    <property type="project" value="InterPro"/>
</dbReference>
<dbReference type="GO" id="GO:0009451">
    <property type="term" value="P:RNA modification"/>
    <property type="evidence" value="ECO:0007669"/>
    <property type="project" value="InterPro"/>
</dbReference>
<dbReference type="GO" id="GO:0003723">
    <property type="term" value="F:RNA binding"/>
    <property type="evidence" value="ECO:0007669"/>
    <property type="project" value="InterPro"/>
</dbReference>
<organism evidence="6 7">
    <name type="scientific">Panicum miliaceum</name>
    <name type="common">Proso millet</name>
    <name type="synonym">Broomcorn millet</name>
    <dbReference type="NCBI Taxonomy" id="4540"/>
    <lineage>
        <taxon>Eukaryota</taxon>
        <taxon>Viridiplantae</taxon>
        <taxon>Streptophyta</taxon>
        <taxon>Embryophyta</taxon>
        <taxon>Tracheophyta</taxon>
        <taxon>Spermatophyta</taxon>
        <taxon>Magnoliopsida</taxon>
        <taxon>Liliopsida</taxon>
        <taxon>Poales</taxon>
        <taxon>Poaceae</taxon>
        <taxon>PACMAD clade</taxon>
        <taxon>Panicoideae</taxon>
        <taxon>Panicodae</taxon>
        <taxon>Paniceae</taxon>
        <taxon>Panicinae</taxon>
        <taxon>Panicum</taxon>
        <taxon>Panicum sect. Panicum</taxon>
    </lineage>
</organism>
<gene>
    <name evidence="6" type="ORF">C2845_PM05G37750</name>
</gene>
<dbReference type="Pfam" id="PF14432">
    <property type="entry name" value="DYW_deaminase"/>
    <property type="match status" value="1"/>
</dbReference>
<keyword evidence="2" id="KW-0809">Transit peptide</keyword>
<keyword evidence="1" id="KW-0677">Repeat</keyword>
<dbReference type="InterPro" id="IPR011990">
    <property type="entry name" value="TPR-like_helical_dom_sf"/>
</dbReference>
<evidence type="ECO:0000256" key="1">
    <source>
        <dbReference type="ARBA" id="ARBA00022737"/>
    </source>
</evidence>
<dbReference type="Pfam" id="PF01535">
    <property type="entry name" value="PPR"/>
    <property type="match status" value="5"/>
</dbReference>
<dbReference type="InterPro" id="IPR002885">
    <property type="entry name" value="PPR_rpt"/>
</dbReference>
<name>A0A3L6SZ78_PANMI</name>
<protein>
    <submittedName>
        <fullName evidence="6">Pentatricopeptide repeat-containing protein</fullName>
    </submittedName>
</protein>
<dbReference type="AlphaFoldDB" id="A0A3L6SZ78"/>
<dbReference type="InterPro" id="IPR032867">
    <property type="entry name" value="DYW_dom"/>
</dbReference>
<dbReference type="PANTHER" id="PTHR47926:SF495">
    <property type="entry name" value="DYW DOMAIN-CONTAINING PROTEIN"/>
    <property type="match status" value="1"/>
</dbReference>
<feature type="compositionally biased region" description="Polar residues" evidence="4">
    <location>
        <begin position="566"/>
        <end position="575"/>
    </location>
</feature>
<sequence>MLSPTAAAAAAVRAAAGSPPAVRGTHARLLKEGLSHLPPAPALLVSAYARSGLLPDARRVFDDAPRRDLHLYSALLAAVSHSPTPALALPLLRRMLSDDALRPDHFVLASLASAAARLRSLRLGRQLHAHFVASPYSGDDVVKSSLIDMYCKCGVPEDARKVFDSIGVKNSVVWTALVSGYASNGYTDEAVELFRSMPARGLFTWTALISGFVKAGNNASAVRMFVEMRQDSVRIDDAFVLATVIGGVADLAALVLGRQLHGFALRLGFLSSMIVGNALVDMYSKCTDIHSAREVFEGITVRDIISWTTILVGEAQHGRAEEVLSLFDRMVHAGVKPNEWDSVAKVRKIMAEMEIRKEPGYSWIEAGKEFRLFHAGEVPIDVREEITGFLEELVSEMRKRGYVPDTSSVMHDLEEHEKEQHLFLHSERLAVAFGILKSPPGSVIRIVKNLRVCGDCHTVMKFISEIAQRKIIILSPPRVGVQMGAHPYPRVQATSPTIGQGLSGIKVRSAGDSTRALSFFTIPGCTDWQAVSPTLDQVRAWEAETLMEALEADFMKAVEMSAAPSRRNTLASHNQPLPPGLPTALTSTFKTAGGHGNRSTYSGRRCSARKRNRSAQNHQLASGTVWHDAARLGM</sequence>
<evidence type="ECO:0000313" key="7">
    <source>
        <dbReference type="Proteomes" id="UP000275267"/>
    </source>
</evidence>
<dbReference type="PROSITE" id="PS51375">
    <property type="entry name" value="PPR"/>
    <property type="match status" value="2"/>
</dbReference>
<dbReference type="OrthoDB" id="1854885at2759"/>
<evidence type="ECO:0000256" key="3">
    <source>
        <dbReference type="PROSITE-ProRule" id="PRU00708"/>
    </source>
</evidence>
<accession>A0A3L6SZ78</accession>
<dbReference type="Proteomes" id="UP000275267">
    <property type="component" value="Unassembled WGS sequence"/>
</dbReference>